<reference evidence="1" key="1">
    <citation type="submission" date="2020-05" db="EMBL/GenBank/DDBJ databases">
        <title>Large-scale comparative analyses of tick genomes elucidate their genetic diversity and vector capacities.</title>
        <authorList>
            <person name="Jia N."/>
            <person name="Wang J."/>
            <person name="Shi W."/>
            <person name="Du L."/>
            <person name="Sun Y."/>
            <person name="Zhan W."/>
            <person name="Jiang J."/>
            <person name="Wang Q."/>
            <person name="Zhang B."/>
            <person name="Ji P."/>
            <person name="Sakyi L.B."/>
            <person name="Cui X."/>
            <person name="Yuan T."/>
            <person name="Jiang B."/>
            <person name="Yang W."/>
            <person name="Lam T.T.-Y."/>
            <person name="Chang Q."/>
            <person name="Ding S."/>
            <person name="Wang X."/>
            <person name="Zhu J."/>
            <person name="Ruan X."/>
            <person name="Zhao L."/>
            <person name="Wei J."/>
            <person name="Que T."/>
            <person name="Du C."/>
            <person name="Cheng J."/>
            <person name="Dai P."/>
            <person name="Han X."/>
            <person name="Huang E."/>
            <person name="Gao Y."/>
            <person name="Liu J."/>
            <person name="Shao H."/>
            <person name="Ye R."/>
            <person name="Li L."/>
            <person name="Wei W."/>
            <person name="Wang X."/>
            <person name="Wang C."/>
            <person name="Yang T."/>
            <person name="Huo Q."/>
            <person name="Li W."/>
            <person name="Guo W."/>
            <person name="Chen H."/>
            <person name="Zhou L."/>
            <person name="Ni X."/>
            <person name="Tian J."/>
            <person name="Zhou Y."/>
            <person name="Sheng Y."/>
            <person name="Liu T."/>
            <person name="Pan Y."/>
            <person name="Xia L."/>
            <person name="Li J."/>
            <person name="Zhao F."/>
            <person name="Cao W."/>
        </authorList>
    </citation>
    <scope>NUCLEOTIDE SEQUENCE</scope>
    <source>
        <strain evidence="1">Dsil-2018</strain>
    </source>
</reference>
<evidence type="ECO:0000313" key="2">
    <source>
        <dbReference type="Proteomes" id="UP000821865"/>
    </source>
</evidence>
<protein>
    <submittedName>
        <fullName evidence="1">Uncharacterized protein</fullName>
    </submittedName>
</protein>
<comment type="caution">
    <text evidence="1">The sequence shown here is derived from an EMBL/GenBank/DDBJ whole genome shotgun (WGS) entry which is preliminary data.</text>
</comment>
<name>A0ACB8DMZ3_DERSI</name>
<evidence type="ECO:0000313" key="1">
    <source>
        <dbReference type="EMBL" id="KAH7973718.1"/>
    </source>
</evidence>
<accession>A0ACB8DMZ3</accession>
<proteinExistence type="predicted"/>
<dbReference type="Proteomes" id="UP000821865">
    <property type="component" value="Chromosome 10"/>
</dbReference>
<sequence>MDDEETPAPKKRALSSMVLPQGKVRSELKEMMAKLQESVNQIISGLERIEERENITDQRLCKIEVYLNETVVPVMERESSRTLAQQGLRRSLRPIMLGTNDIVYRLEDGKVVQVPLPVPRLRPGSVPTVFPACPSYLSKEKQSSREAPDIKRSRQDSSELARAIQESVASYEAEEERQHFSTHQEMKACLQAPSVPDVWNVVHTEMCTMFLYIVNESEACLTVSNLLPAIKEFQSKG</sequence>
<gene>
    <name evidence="1" type="ORF">HPB49_004181</name>
</gene>
<organism evidence="1 2">
    <name type="scientific">Dermacentor silvarum</name>
    <name type="common">Tick</name>
    <dbReference type="NCBI Taxonomy" id="543639"/>
    <lineage>
        <taxon>Eukaryota</taxon>
        <taxon>Metazoa</taxon>
        <taxon>Ecdysozoa</taxon>
        <taxon>Arthropoda</taxon>
        <taxon>Chelicerata</taxon>
        <taxon>Arachnida</taxon>
        <taxon>Acari</taxon>
        <taxon>Parasitiformes</taxon>
        <taxon>Ixodida</taxon>
        <taxon>Ixodoidea</taxon>
        <taxon>Ixodidae</taxon>
        <taxon>Rhipicephalinae</taxon>
        <taxon>Dermacentor</taxon>
    </lineage>
</organism>
<dbReference type="EMBL" id="CM023479">
    <property type="protein sequence ID" value="KAH7973718.1"/>
    <property type="molecule type" value="Genomic_DNA"/>
</dbReference>
<keyword evidence="2" id="KW-1185">Reference proteome</keyword>